<dbReference type="Gene3D" id="2.160.20.120">
    <property type="match status" value="1"/>
</dbReference>
<reference evidence="4" key="1">
    <citation type="submission" date="2018-08" db="EMBL/GenBank/DDBJ databases">
        <authorList>
            <person name="Kim S.-J."/>
            <person name="Jung G.-Y."/>
        </authorList>
    </citation>
    <scope>NUCLEOTIDE SEQUENCE [LARGE SCALE GENOMIC DNA]</scope>
    <source>
        <strain evidence="4">GY_G</strain>
    </source>
</reference>
<proteinExistence type="predicted"/>
<feature type="signal peptide" evidence="1">
    <location>
        <begin position="1"/>
        <end position="25"/>
    </location>
</feature>
<accession>A0A371BFJ7</accession>
<comment type="caution">
    <text evidence="3">The sequence shown here is derived from an EMBL/GenBank/DDBJ whole genome shotgun (WGS) entry which is preliminary data.</text>
</comment>
<evidence type="ECO:0000313" key="3">
    <source>
        <dbReference type="EMBL" id="RDV06354.1"/>
    </source>
</evidence>
<feature type="domain" description="Putative auto-transporter adhesin head GIN" evidence="2">
    <location>
        <begin position="35"/>
        <end position="222"/>
    </location>
</feature>
<gene>
    <name evidence="3" type="ORF">DXH95_02675</name>
</gene>
<dbReference type="Proteomes" id="UP000263833">
    <property type="component" value="Unassembled WGS sequence"/>
</dbReference>
<protein>
    <recommendedName>
        <fullName evidence="2">Putative auto-transporter adhesin head GIN domain-containing protein</fullName>
    </recommendedName>
</protein>
<dbReference type="RefSeq" id="WP_115547908.1">
    <property type="nucleotide sequence ID" value="NZ_QRGP01000001.1"/>
</dbReference>
<sequence length="243" mass="25094">MPLSSKRVALTLGSLIIVTPTATQAAEKTFLIGSFDELLVEGDIRVVLDNSKAPSAKAKGDRDLIEAVKIDRNGLTVRVRIQDYEGNARRKPANEPLVITLGGRGVTKVSVNGSAALSINQMRNAGGTTTIKLSGPGSISVGKIESDRLAVNLAGTGSVTIDGGSVRAGQFSIDGTGSLTAPLLSMQQAKLSQSGNATSHLQAQQQVDISNSGSGLIKVDGKATCFIRQPGSAKIQCGKTAQP</sequence>
<evidence type="ECO:0000259" key="2">
    <source>
        <dbReference type="Pfam" id="PF10988"/>
    </source>
</evidence>
<dbReference type="EMBL" id="QRGP01000001">
    <property type="protein sequence ID" value="RDV06354.1"/>
    <property type="molecule type" value="Genomic_DNA"/>
</dbReference>
<keyword evidence="1" id="KW-0732">Signal</keyword>
<dbReference type="Pfam" id="PF10988">
    <property type="entry name" value="DUF2807"/>
    <property type="match status" value="1"/>
</dbReference>
<keyword evidence="4" id="KW-1185">Reference proteome</keyword>
<name>A0A371BFJ7_9SPHN</name>
<dbReference type="AlphaFoldDB" id="A0A371BFJ7"/>
<organism evidence="3 4">
    <name type="scientific">Sphingorhabdus pulchriflava</name>
    <dbReference type="NCBI Taxonomy" id="2292257"/>
    <lineage>
        <taxon>Bacteria</taxon>
        <taxon>Pseudomonadati</taxon>
        <taxon>Pseudomonadota</taxon>
        <taxon>Alphaproteobacteria</taxon>
        <taxon>Sphingomonadales</taxon>
        <taxon>Sphingomonadaceae</taxon>
        <taxon>Sphingorhabdus</taxon>
    </lineage>
</organism>
<evidence type="ECO:0000313" key="4">
    <source>
        <dbReference type="Proteomes" id="UP000263833"/>
    </source>
</evidence>
<feature type="chain" id="PRO_5016960473" description="Putative auto-transporter adhesin head GIN domain-containing protein" evidence="1">
    <location>
        <begin position="26"/>
        <end position="243"/>
    </location>
</feature>
<dbReference type="OrthoDB" id="7841570at2"/>
<evidence type="ECO:0000256" key="1">
    <source>
        <dbReference type="SAM" id="SignalP"/>
    </source>
</evidence>
<dbReference type="InterPro" id="IPR021255">
    <property type="entry name" value="DUF2807"/>
</dbReference>